<sequence>MSQNGSRKGSSQSESSTSSSNQGLIIFQSDNKPKNKNELVLFGSAAPILLSRTGTVRRANSFRRDSTKSISNEDIVTIKSDKISEQISTPERYRRSLDSTYRHSLESISEYKTKSSFSSCSFFPSRGCSSIDSPYSDCTDYATRSSTDTNKDGSKTLETPESSYLSWIESVQCEYFGSGGNAELSDAENKVGEWNNFWLNYQNSRSGYVSSVYYNSVSQYSQDEKTVEDFSDAKSSCSTHKDFTDRNFGETITLSIDDANEILKCSQKITDLLQNALKKNTDNTDYSRNGSIQSSFISHQNSIKEDIPRERSSSYTPNTELQKQKNQFKPQLAPQQSTSSSCINAILNTGVADYLKKVINKRREAMDPSDEPSTMSRHSFSGFSDWSK</sequence>
<keyword evidence="3" id="KW-1185">Reference proteome</keyword>
<protein>
    <submittedName>
        <fullName evidence="2">Uncharacterized protein</fullName>
    </submittedName>
</protein>
<dbReference type="AlphaFoldDB" id="A0ABD2P2I6"/>
<comment type="caution">
    <text evidence="2">The sequence shown here is derived from an EMBL/GenBank/DDBJ whole genome shotgun (WGS) entry which is preliminary data.</text>
</comment>
<feature type="compositionally biased region" description="Low complexity" evidence="1">
    <location>
        <begin position="1"/>
        <end position="20"/>
    </location>
</feature>
<reference evidence="2 3" key="1">
    <citation type="journal article" date="2021" name="BMC Biol.">
        <title>Horizontally acquired antibacterial genes associated with adaptive radiation of ladybird beetles.</title>
        <authorList>
            <person name="Li H.S."/>
            <person name="Tang X.F."/>
            <person name="Huang Y.H."/>
            <person name="Xu Z.Y."/>
            <person name="Chen M.L."/>
            <person name="Du X.Y."/>
            <person name="Qiu B.Y."/>
            <person name="Chen P.T."/>
            <person name="Zhang W."/>
            <person name="Slipinski A."/>
            <person name="Escalona H.E."/>
            <person name="Waterhouse R.M."/>
            <person name="Zwick A."/>
            <person name="Pang H."/>
        </authorList>
    </citation>
    <scope>NUCLEOTIDE SEQUENCE [LARGE SCALE GENOMIC DNA]</scope>
    <source>
        <strain evidence="2">SYSU2018</strain>
    </source>
</reference>
<feature type="region of interest" description="Disordered" evidence="1">
    <location>
        <begin position="364"/>
        <end position="388"/>
    </location>
</feature>
<accession>A0ABD2P2I6</accession>
<proteinExistence type="predicted"/>
<name>A0ABD2P2I6_9CUCU</name>
<organism evidence="2 3">
    <name type="scientific">Cryptolaemus montrouzieri</name>
    <dbReference type="NCBI Taxonomy" id="559131"/>
    <lineage>
        <taxon>Eukaryota</taxon>
        <taxon>Metazoa</taxon>
        <taxon>Ecdysozoa</taxon>
        <taxon>Arthropoda</taxon>
        <taxon>Hexapoda</taxon>
        <taxon>Insecta</taxon>
        <taxon>Pterygota</taxon>
        <taxon>Neoptera</taxon>
        <taxon>Endopterygota</taxon>
        <taxon>Coleoptera</taxon>
        <taxon>Polyphaga</taxon>
        <taxon>Cucujiformia</taxon>
        <taxon>Coccinelloidea</taxon>
        <taxon>Coccinellidae</taxon>
        <taxon>Scymninae</taxon>
        <taxon>Scymnini</taxon>
        <taxon>Cryptolaemus</taxon>
    </lineage>
</organism>
<dbReference type="EMBL" id="JABFTP020000165">
    <property type="protein sequence ID" value="KAL3284907.1"/>
    <property type="molecule type" value="Genomic_DNA"/>
</dbReference>
<feature type="compositionally biased region" description="Polar residues" evidence="1">
    <location>
        <begin position="283"/>
        <end position="301"/>
    </location>
</feature>
<feature type="compositionally biased region" description="Polar residues" evidence="1">
    <location>
        <begin position="313"/>
        <end position="336"/>
    </location>
</feature>
<gene>
    <name evidence="2" type="ORF">HHI36_019041</name>
</gene>
<evidence type="ECO:0000313" key="3">
    <source>
        <dbReference type="Proteomes" id="UP001516400"/>
    </source>
</evidence>
<feature type="region of interest" description="Disordered" evidence="1">
    <location>
        <begin position="1"/>
        <end position="30"/>
    </location>
</feature>
<feature type="compositionally biased region" description="Basic and acidic residues" evidence="1">
    <location>
        <begin position="302"/>
        <end position="312"/>
    </location>
</feature>
<evidence type="ECO:0000313" key="2">
    <source>
        <dbReference type="EMBL" id="KAL3284907.1"/>
    </source>
</evidence>
<feature type="compositionally biased region" description="Polar residues" evidence="1">
    <location>
        <begin position="371"/>
        <end position="388"/>
    </location>
</feature>
<feature type="region of interest" description="Disordered" evidence="1">
    <location>
        <begin position="281"/>
        <end position="336"/>
    </location>
</feature>
<dbReference type="Proteomes" id="UP001516400">
    <property type="component" value="Unassembled WGS sequence"/>
</dbReference>
<evidence type="ECO:0000256" key="1">
    <source>
        <dbReference type="SAM" id="MobiDB-lite"/>
    </source>
</evidence>